<proteinExistence type="predicted"/>
<name>A0A392PSJ5_9FABA</name>
<reference evidence="1 2" key="1">
    <citation type="journal article" date="2018" name="Front. Plant Sci.">
        <title>Red Clover (Trifolium pratense) and Zigzag Clover (T. medium) - A Picture of Genomic Similarities and Differences.</title>
        <authorList>
            <person name="Dluhosova J."/>
            <person name="Istvanek J."/>
            <person name="Nedelnik J."/>
            <person name="Repkova J."/>
        </authorList>
    </citation>
    <scope>NUCLEOTIDE SEQUENCE [LARGE SCALE GENOMIC DNA]</scope>
    <source>
        <strain evidence="2">cv. 10/8</strain>
        <tissue evidence="1">Leaf</tissue>
    </source>
</reference>
<dbReference type="EMBL" id="LXQA010092565">
    <property type="protein sequence ID" value="MCI14469.1"/>
    <property type="molecule type" value="Genomic_DNA"/>
</dbReference>
<organism evidence="1 2">
    <name type="scientific">Trifolium medium</name>
    <dbReference type="NCBI Taxonomy" id="97028"/>
    <lineage>
        <taxon>Eukaryota</taxon>
        <taxon>Viridiplantae</taxon>
        <taxon>Streptophyta</taxon>
        <taxon>Embryophyta</taxon>
        <taxon>Tracheophyta</taxon>
        <taxon>Spermatophyta</taxon>
        <taxon>Magnoliopsida</taxon>
        <taxon>eudicotyledons</taxon>
        <taxon>Gunneridae</taxon>
        <taxon>Pentapetalae</taxon>
        <taxon>rosids</taxon>
        <taxon>fabids</taxon>
        <taxon>Fabales</taxon>
        <taxon>Fabaceae</taxon>
        <taxon>Papilionoideae</taxon>
        <taxon>50 kb inversion clade</taxon>
        <taxon>NPAAA clade</taxon>
        <taxon>Hologalegina</taxon>
        <taxon>IRL clade</taxon>
        <taxon>Trifolieae</taxon>
        <taxon>Trifolium</taxon>
    </lineage>
</organism>
<dbReference type="AlphaFoldDB" id="A0A392PSJ5"/>
<accession>A0A392PSJ5</accession>
<evidence type="ECO:0000313" key="2">
    <source>
        <dbReference type="Proteomes" id="UP000265520"/>
    </source>
</evidence>
<dbReference type="Proteomes" id="UP000265520">
    <property type="component" value="Unassembled WGS sequence"/>
</dbReference>
<evidence type="ECO:0000313" key="1">
    <source>
        <dbReference type="EMBL" id="MCI14469.1"/>
    </source>
</evidence>
<comment type="caution">
    <text evidence="1">The sequence shown here is derived from an EMBL/GenBank/DDBJ whole genome shotgun (WGS) entry which is preliminary data.</text>
</comment>
<sequence>MSTNNNRNMMTISNRGEIWRRHACELDEAWDQVCLVVDGEHQLLDIDTVEWPMIAMDIPTVAAVWDKREWSTEAADK</sequence>
<protein>
    <submittedName>
        <fullName evidence="1">Uncharacterized protein</fullName>
    </submittedName>
</protein>
<keyword evidence="2" id="KW-1185">Reference proteome</keyword>